<accession>A0AAD9KRF5</accession>
<dbReference type="PROSITE" id="PS50878">
    <property type="entry name" value="RT_POL"/>
    <property type="match status" value="1"/>
</dbReference>
<comment type="caution">
    <text evidence="2">The sequence shown here is derived from an EMBL/GenBank/DDBJ whole genome shotgun (WGS) entry which is preliminary data.</text>
</comment>
<evidence type="ECO:0000313" key="3">
    <source>
        <dbReference type="Proteomes" id="UP001209878"/>
    </source>
</evidence>
<protein>
    <recommendedName>
        <fullName evidence="1">Reverse transcriptase domain-containing protein</fullName>
    </recommendedName>
</protein>
<dbReference type="InterPro" id="IPR045609">
    <property type="entry name" value="DUF6451"/>
</dbReference>
<dbReference type="Proteomes" id="UP001209878">
    <property type="component" value="Unassembled WGS sequence"/>
</dbReference>
<dbReference type="Pfam" id="PF20049">
    <property type="entry name" value="DUF6451"/>
    <property type="match status" value="1"/>
</dbReference>
<organism evidence="2 3">
    <name type="scientific">Ridgeia piscesae</name>
    <name type="common">Tubeworm</name>
    <dbReference type="NCBI Taxonomy" id="27915"/>
    <lineage>
        <taxon>Eukaryota</taxon>
        <taxon>Metazoa</taxon>
        <taxon>Spiralia</taxon>
        <taxon>Lophotrochozoa</taxon>
        <taxon>Annelida</taxon>
        <taxon>Polychaeta</taxon>
        <taxon>Sedentaria</taxon>
        <taxon>Canalipalpata</taxon>
        <taxon>Sabellida</taxon>
        <taxon>Siboglinidae</taxon>
        <taxon>Ridgeia</taxon>
    </lineage>
</organism>
<name>A0AAD9KRF5_RIDPI</name>
<dbReference type="PANTHER" id="PTHR47027">
    <property type="entry name" value="REVERSE TRANSCRIPTASE DOMAIN-CONTAINING PROTEIN"/>
    <property type="match status" value="1"/>
</dbReference>
<dbReference type="EMBL" id="JAODUO010000727">
    <property type="protein sequence ID" value="KAK2175485.1"/>
    <property type="molecule type" value="Genomic_DNA"/>
</dbReference>
<dbReference type="PANTHER" id="PTHR47027:SF25">
    <property type="entry name" value="REVERSE TRANSCRIPTASE DOMAIN-CONTAINING PROTEIN"/>
    <property type="match status" value="1"/>
</dbReference>
<dbReference type="InterPro" id="IPR000477">
    <property type="entry name" value="RT_dom"/>
</dbReference>
<dbReference type="CDD" id="cd01650">
    <property type="entry name" value="RT_nLTR_like"/>
    <property type="match status" value="1"/>
</dbReference>
<dbReference type="InterPro" id="IPR043502">
    <property type="entry name" value="DNA/RNA_pol_sf"/>
</dbReference>
<dbReference type="AlphaFoldDB" id="A0AAD9KRF5"/>
<proteinExistence type="predicted"/>
<evidence type="ECO:0000259" key="1">
    <source>
        <dbReference type="PROSITE" id="PS50878"/>
    </source>
</evidence>
<keyword evidence="3" id="KW-1185">Reference proteome</keyword>
<sequence>MLLSIPGKVLNRVILDRLKTGVDAKLRDHQAGFRKDRSCTDQIATLRIIVEQSIEWDSSLYINFVDYEKAFDSLDRDTLWKLLQHYGIPNKLISLIRNSYEDMACRVIHAGQLTDSFMVKTGVRQGCLLSPFLFLLAIDWIMKKTTKYRRNGIQWTPWSQLEDLDFVDDLALLSHSHQQMQEKTELLNTVSTQLGLNINRSKTRIMKANTKNNNPITMNGEPLEETDSFTYLGSTINKHGGTAEDVKARIQKARVAFIMLRKIWRAKQIKTNTKLRIFNSNVQAVLLYGSETCEVHRRH</sequence>
<reference evidence="2" key="1">
    <citation type="journal article" date="2023" name="Mol. Biol. Evol.">
        <title>Third-Generation Sequencing Reveals the Adaptive Role of the Epigenome in Three Deep-Sea Polychaetes.</title>
        <authorList>
            <person name="Perez M."/>
            <person name="Aroh O."/>
            <person name="Sun Y."/>
            <person name="Lan Y."/>
            <person name="Juniper S.K."/>
            <person name="Young C.R."/>
            <person name="Angers B."/>
            <person name="Qian P.Y."/>
        </authorList>
    </citation>
    <scope>NUCLEOTIDE SEQUENCE</scope>
    <source>
        <strain evidence="2">R07B-5</strain>
    </source>
</reference>
<feature type="domain" description="Reverse transcriptase" evidence="1">
    <location>
        <begin position="1"/>
        <end position="236"/>
    </location>
</feature>
<dbReference type="Pfam" id="PF00078">
    <property type="entry name" value="RVT_1"/>
    <property type="match status" value="1"/>
</dbReference>
<gene>
    <name evidence="2" type="ORF">NP493_728g00008</name>
</gene>
<evidence type="ECO:0000313" key="2">
    <source>
        <dbReference type="EMBL" id="KAK2175485.1"/>
    </source>
</evidence>
<dbReference type="SUPFAM" id="SSF56672">
    <property type="entry name" value="DNA/RNA polymerases"/>
    <property type="match status" value="1"/>
</dbReference>